<feature type="compositionally biased region" description="Low complexity" evidence="10">
    <location>
        <begin position="66"/>
        <end position="84"/>
    </location>
</feature>
<dbReference type="PANTHER" id="PTHR10915">
    <property type="entry name" value="SYNDECAN"/>
    <property type="match status" value="1"/>
</dbReference>
<keyword evidence="9" id="KW-0357">Heparan sulfate</keyword>
<dbReference type="GO" id="GO:0009986">
    <property type="term" value="C:cell surface"/>
    <property type="evidence" value="ECO:0007669"/>
    <property type="project" value="TreeGrafter"/>
</dbReference>
<reference evidence="14" key="2">
    <citation type="journal article" date="2015" name="Fish Shellfish Immunol.">
        <title>Early steps in the European eel (Anguilla anguilla)-Vibrio vulnificus interaction in the gills: Role of the RtxA13 toxin.</title>
        <authorList>
            <person name="Callol A."/>
            <person name="Pajuelo D."/>
            <person name="Ebbesson L."/>
            <person name="Teles M."/>
            <person name="MacKenzie S."/>
            <person name="Amaro C."/>
        </authorList>
    </citation>
    <scope>NUCLEOTIDE SEQUENCE</scope>
</reference>
<keyword evidence="4 11" id="KW-0812">Transmembrane</keyword>
<feature type="region of interest" description="Disordered" evidence="10">
    <location>
        <begin position="60"/>
        <end position="84"/>
    </location>
</feature>
<evidence type="ECO:0000256" key="6">
    <source>
        <dbReference type="ARBA" id="ARBA00022989"/>
    </source>
</evidence>
<evidence type="ECO:0000256" key="2">
    <source>
        <dbReference type="ARBA" id="ARBA00005343"/>
    </source>
</evidence>
<feature type="domain" description="Syndecan/Neurexin" evidence="13">
    <location>
        <begin position="225"/>
        <end position="283"/>
    </location>
</feature>
<evidence type="ECO:0000313" key="14">
    <source>
        <dbReference type="EMBL" id="JAH98425.1"/>
    </source>
</evidence>
<evidence type="ECO:0000256" key="3">
    <source>
        <dbReference type="ARBA" id="ARBA00010241"/>
    </source>
</evidence>
<comment type="similarity">
    <text evidence="2">Belongs to the syndecan proteoglycan family.</text>
</comment>
<dbReference type="EMBL" id="GBXM01010152">
    <property type="protein sequence ID" value="JAH98425.1"/>
    <property type="molecule type" value="Transcribed_RNA"/>
</dbReference>
<protein>
    <recommendedName>
        <fullName evidence="13">Syndecan/Neurexin domain-containing protein</fullName>
    </recommendedName>
</protein>
<dbReference type="AlphaFoldDB" id="A0A0E9X9A0"/>
<keyword evidence="6 11" id="KW-1133">Transmembrane helix</keyword>
<comment type="subcellular location">
    <subcellularLocation>
        <location evidence="1">Membrane</location>
        <topology evidence="1">Single-pass type I membrane protein</topology>
    </subcellularLocation>
</comment>
<evidence type="ECO:0000256" key="7">
    <source>
        <dbReference type="ARBA" id="ARBA00023136"/>
    </source>
</evidence>
<dbReference type="InterPro" id="IPR027789">
    <property type="entry name" value="Syndecan/Neurexin_dom"/>
</dbReference>
<feature type="transmembrane region" description="Helical" evidence="11">
    <location>
        <begin position="231"/>
        <end position="255"/>
    </location>
</feature>
<accession>A0A0E9X9A0</accession>
<keyword evidence="12" id="KW-0732">Signal</keyword>
<name>A0A0E9X9A0_ANGAN</name>
<evidence type="ECO:0000256" key="8">
    <source>
        <dbReference type="ARBA" id="ARBA00023180"/>
    </source>
</evidence>
<evidence type="ECO:0000256" key="9">
    <source>
        <dbReference type="ARBA" id="ARBA00023207"/>
    </source>
</evidence>
<dbReference type="GO" id="GO:0016020">
    <property type="term" value="C:membrane"/>
    <property type="evidence" value="ECO:0007669"/>
    <property type="project" value="UniProtKB-SubCell"/>
</dbReference>
<reference evidence="14" key="1">
    <citation type="submission" date="2014-11" db="EMBL/GenBank/DDBJ databases">
        <authorList>
            <person name="Amaro Gonzalez C."/>
        </authorList>
    </citation>
    <scope>NUCLEOTIDE SEQUENCE</scope>
</reference>
<dbReference type="InterPro" id="IPR001050">
    <property type="entry name" value="Syndecan"/>
</dbReference>
<organism evidence="14">
    <name type="scientific">Anguilla anguilla</name>
    <name type="common">European freshwater eel</name>
    <name type="synonym">Muraena anguilla</name>
    <dbReference type="NCBI Taxonomy" id="7936"/>
    <lineage>
        <taxon>Eukaryota</taxon>
        <taxon>Metazoa</taxon>
        <taxon>Chordata</taxon>
        <taxon>Craniata</taxon>
        <taxon>Vertebrata</taxon>
        <taxon>Euteleostomi</taxon>
        <taxon>Actinopterygii</taxon>
        <taxon>Neopterygii</taxon>
        <taxon>Teleostei</taxon>
        <taxon>Anguilliformes</taxon>
        <taxon>Anguillidae</taxon>
        <taxon>Anguilla</taxon>
    </lineage>
</organism>
<dbReference type="Pfam" id="PF01034">
    <property type="entry name" value="Syndecan"/>
    <property type="match status" value="1"/>
</dbReference>
<evidence type="ECO:0000256" key="10">
    <source>
        <dbReference type="SAM" id="MobiDB-lite"/>
    </source>
</evidence>
<keyword evidence="8" id="KW-0325">Glycoprotein</keyword>
<evidence type="ECO:0000256" key="4">
    <source>
        <dbReference type="ARBA" id="ARBA00022692"/>
    </source>
</evidence>
<evidence type="ECO:0000256" key="1">
    <source>
        <dbReference type="ARBA" id="ARBA00004479"/>
    </source>
</evidence>
<evidence type="ECO:0000256" key="5">
    <source>
        <dbReference type="ARBA" id="ARBA00022974"/>
    </source>
</evidence>
<proteinExistence type="inferred from homology"/>
<dbReference type="GO" id="GO:0016477">
    <property type="term" value="P:cell migration"/>
    <property type="evidence" value="ECO:0007669"/>
    <property type="project" value="TreeGrafter"/>
</dbReference>
<evidence type="ECO:0000256" key="11">
    <source>
        <dbReference type="SAM" id="Phobius"/>
    </source>
</evidence>
<dbReference type="PANTHER" id="PTHR10915:SF1">
    <property type="entry name" value="SYNDECAN"/>
    <property type="match status" value="1"/>
</dbReference>
<keyword evidence="7 11" id="KW-0472">Membrane</keyword>
<comment type="similarity">
    <text evidence="3">Belongs to the neurexin family.</text>
</comment>
<evidence type="ECO:0000256" key="12">
    <source>
        <dbReference type="SAM" id="SignalP"/>
    </source>
</evidence>
<feature type="signal peptide" evidence="12">
    <location>
        <begin position="1"/>
        <end position="21"/>
    </location>
</feature>
<sequence>MKNRSMVTLLCLGWSFHVALLEDLMTSEDLDGSGNDLEHSGSGDWEMIISFSPPNIMDHQNSQDQRISVSSSGRGRVTKSSGVGTTPFHAKALSQGPHTVTSIVVDVEPDIVEYQVTPKPPAEEETWLPAITLQTISHTNETGIRDSFEEDMESGVGAIEMSASSPLTTETERRSESVFIIIEEDNIIPNGRTNDAENEIPDDSDLTFDLKSESMDSSVGKSQGLLERTEVLAGVVGGGVVGLVLAVALVSLMVYRMKKKDEGNYGLEAQQNSYKGYQKAQMQQESLA</sequence>
<keyword evidence="5" id="KW-0654">Proteoglycan</keyword>
<evidence type="ECO:0000259" key="13">
    <source>
        <dbReference type="Pfam" id="PF01034"/>
    </source>
</evidence>
<feature type="chain" id="PRO_5002435365" description="Syndecan/Neurexin domain-containing protein" evidence="12">
    <location>
        <begin position="22"/>
        <end position="288"/>
    </location>
</feature>